<keyword evidence="3" id="KW-1185">Reference proteome</keyword>
<name>A0A9N8VBH5_9GLOM</name>
<organism evidence="2 3">
    <name type="scientific">Ambispora leptoticha</name>
    <dbReference type="NCBI Taxonomy" id="144679"/>
    <lineage>
        <taxon>Eukaryota</taxon>
        <taxon>Fungi</taxon>
        <taxon>Fungi incertae sedis</taxon>
        <taxon>Mucoromycota</taxon>
        <taxon>Glomeromycotina</taxon>
        <taxon>Glomeromycetes</taxon>
        <taxon>Archaeosporales</taxon>
        <taxon>Ambisporaceae</taxon>
        <taxon>Ambispora</taxon>
    </lineage>
</organism>
<dbReference type="PANTHER" id="PTHR46579:SF2">
    <property type="entry name" value="C2H2-TYPE DOMAIN-CONTAINING PROTEIN"/>
    <property type="match status" value="1"/>
</dbReference>
<accession>A0A9N8VBH5</accession>
<dbReference type="Proteomes" id="UP000789508">
    <property type="component" value="Unassembled WGS sequence"/>
</dbReference>
<proteinExistence type="predicted"/>
<evidence type="ECO:0000256" key="1">
    <source>
        <dbReference type="SAM" id="MobiDB-lite"/>
    </source>
</evidence>
<comment type="caution">
    <text evidence="2">The sequence shown here is derived from an EMBL/GenBank/DDBJ whole genome shotgun (WGS) entry which is preliminary data.</text>
</comment>
<protein>
    <submittedName>
        <fullName evidence="2">7875_t:CDS:1</fullName>
    </submittedName>
</protein>
<dbReference type="EMBL" id="CAJVPS010000048">
    <property type="protein sequence ID" value="CAG8445325.1"/>
    <property type="molecule type" value="Genomic_DNA"/>
</dbReference>
<evidence type="ECO:0000313" key="2">
    <source>
        <dbReference type="EMBL" id="CAG8445325.1"/>
    </source>
</evidence>
<dbReference type="OrthoDB" id="2421950at2759"/>
<feature type="region of interest" description="Disordered" evidence="1">
    <location>
        <begin position="235"/>
        <end position="268"/>
    </location>
</feature>
<dbReference type="AlphaFoldDB" id="A0A9N8VBH5"/>
<reference evidence="2" key="1">
    <citation type="submission" date="2021-06" db="EMBL/GenBank/DDBJ databases">
        <authorList>
            <person name="Kallberg Y."/>
            <person name="Tangrot J."/>
            <person name="Rosling A."/>
        </authorList>
    </citation>
    <scope>NUCLEOTIDE SEQUENCE</scope>
    <source>
        <strain evidence="2">FL130A</strain>
    </source>
</reference>
<sequence length="268" mass="31231">MIPGPSEPSVTEIHHYLEPMVSGFAGHAAKNGCYRCTRKFETFPNNHPMKGDCINFSGFDRVYPRLDNEMHKQLAFSWRDGSKAEQTRIFAEYRIRYSPLLKLPYMDLIRFTVIDPMHNLYLGTAKRMTHYWTDVQQHDAEIQEIIDTNPPSDIGRIPRKITAGFSSFTADQWRNWILLYSTFCLRNYLPHNYRRYWQMFVCANALWGIITPNMHMHTHLHECLEDYGPIYGFRRPPRRAAGPPSDDTGRPPGAVHDTAPCRSHEVDQ</sequence>
<gene>
    <name evidence="2" type="ORF">ALEPTO_LOCUS633</name>
</gene>
<evidence type="ECO:0000313" key="3">
    <source>
        <dbReference type="Proteomes" id="UP000789508"/>
    </source>
</evidence>
<dbReference type="PANTHER" id="PTHR46579">
    <property type="entry name" value="F5/8 TYPE C DOMAIN-CONTAINING PROTEIN-RELATED"/>
    <property type="match status" value="1"/>
</dbReference>